<dbReference type="Gene3D" id="3.55.50.30">
    <property type="match status" value="1"/>
</dbReference>
<sequence length="75" mass="7804">RQFDIPSGSVDIALAQFSATAGVNISFDPSQAQGQRSRGLHGAYTVDSGLRQLLAGSKLQAVLLSNGSYSLIPVV</sequence>
<reference evidence="5 6" key="1">
    <citation type="journal article" date="2013" name="PLoS Pathog.">
        <title>Genomic analysis of the Kiwifruit pathogen Pseudomonas syringae pv. actinidiae provides insight into the origins of an emergent plant disease.</title>
        <authorList>
            <person name="McCann H.C."/>
            <person name="Rikkerink E.H."/>
            <person name="Bertels F."/>
            <person name="Fiers M."/>
            <person name="Lu A."/>
            <person name="Rees-George J."/>
            <person name="Andersen M.T."/>
            <person name="Gleave A.P."/>
            <person name="Haubold B."/>
            <person name="Wohlers M.W."/>
            <person name="Guttman D.S."/>
            <person name="Wang P.W."/>
            <person name="Straub C."/>
            <person name="Vanneste J.L."/>
            <person name="Rainey P.B."/>
            <person name="Templeton M.D."/>
        </authorList>
    </citation>
    <scope>NUCLEOTIDE SEQUENCE [LARGE SCALE GENOMIC DNA]</scope>
    <source>
        <strain evidence="5 6">ICMP 19096</strain>
    </source>
</reference>
<feature type="domain" description="Secretin/TonB short N-terminal" evidence="4">
    <location>
        <begin position="23"/>
        <end position="74"/>
    </location>
</feature>
<keyword evidence="3" id="KW-0998">Cell outer membrane</keyword>
<feature type="non-terminal residue" evidence="5">
    <location>
        <position position="1"/>
    </location>
</feature>
<protein>
    <submittedName>
        <fullName evidence="5">TonB-dependent siderophore receptor</fullName>
    </submittedName>
</protein>
<name>A0A656JXY5_PSESF</name>
<evidence type="ECO:0000256" key="1">
    <source>
        <dbReference type="ARBA" id="ARBA00022448"/>
    </source>
</evidence>
<evidence type="ECO:0000313" key="6">
    <source>
        <dbReference type="Proteomes" id="UP000018849"/>
    </source>
</evidence>
<dbReference type="GO" id="GO:0019867">
    <property type="term" value="C:outer membrane"/>
    <property type="evidence" value="ECO:0007669"/>
    <property type="project" value="InterPro"/>
</dbReference>
<evidence type="ECO:0000313" key="5">
    <source>
        <dbReference type="EMBL" id="EPN59890.1"/>
    </source>
</evidence>
<feature type="non-terminal residue" evidence="5">
    <location>
        <position position="75"/>
    </location>
</feature>
<proteinExistence type="predicted"/>
<dbReference type="SMART" id="SM00965">
    <property type="entry name" value="STN"/>
    <property type="match status" value="1"/>
</dbReference>
<keyword evidence="5" id="KW-0675">Receptor</keyword>
<dbReference type="AlphaFoldDB" id="A0A656JXY5"/>
<dbReference type="Pfam" id="PF07660">
    <property type="entry name" value="STN"/>
    <property type="match status" value="1"/>
</dbReference>
<evidence type="ECO:0000259" key="4">
    <source>
        <dbReference type="SMART" id="SM00965"/>
    </source>
</evidence>
<dbReference type="Proteomes" id="UP000018849">
    <property type="component" value="Unassembled WGS sequence"/>
</dbReference>
<comment type="caution">
    <text evidence="5">The sequence shown here is derived from an EMBL/GenBank/DDBJ whole genome shotgun (WGS) entry which is preliminary data.</text>
</comment>
<gene>
    <name evidence="5" type="ORF">A245_16743</name>
</gene>
<accession>A0A656JXY5</accession>
<evidence type="ECO:0000256" key="3">
    <source>
        <dbReference type="ARBA" id="ARBA00023237"/>
    </source>
</evidence>
<organism evidence="5 6">
    <name type="scientific">Pseudomonas syringae pv. actinidiae ICMP 19096</name>
    <dbReference type="NCBI Taxonomy" id="1194405"/>
    <lineage>
        <taxon>Bacteria</taxon>
        <taxon>Pseudomonadati</taxon>
        <taxon>Pseudomonadota</taxon>
        <taxon>Gammaproteobacteria</taxon>
        <taxon>Pseudomonadales</taxon>
        <taxon>Pseudomonadaceae</taxon>
        <taxon>Pseudomonas</taxon>
        <taxon>Pseudomonas syringae</taxon>
    </lineage>
</organism>
<dbReference type="InterPro" id="IPR011662">
    <property type="entry name" value="Secretin/TonB_short_N"/>
</dbReference>
<keyword evidence="2" id="KW-0472">Membrane</keyword>
<dbReference type="EMBL" id="AOKF01001407">
    <property type="protein sequence ID" value="EPN59890.1"/>
    <property type="molecule type" value="Genomic_DNA"/>
</dbReference>
<keyword evidence="1" id="KW-0813">Transport</keyword>
<evidence type="ECO:0000256" key="2">
    <source>
        <dbReference type="ARBA" id="ARBA00023136"/>
    </source>
</evidence>